<comment type="similarity">
    <text evidence="2 9">Belongs to the membrane fusion protein (MFP) (TC 8.A.1) family.</text>
</comment>
<feature type="domain" description="AprE-like long alpha-helical hairpin" evidence="11">
    <location>
        <begin position="70"/>
        <end position="260"/>
    </location>
</feature>
<dbReference type="InterPro" id="IPR058982">
    <property type="entry name" value="Beta-barrel_AprE"/>
</dbReference>
<evidence type="ECO:0000256" key="3">
    <source>
        <dbReference type="ARBA" id="ARBA00022448"/>
    </source>
</evidence>
<keyword evidence="4 9" id="KW-1003">Cell membrane</keyword>
<comment type="caution">
    <text evidence="13">The sequence shown here is derived from an EMBL/GenBank/DDBJ whole genome shotgun (WGS) entry which is preliminary data.</text>
</comment>
<evidence type="ECO:0000256" key="9">
    <source>
        <dbReference type="RuleBase" id="RU365093"/>
    </source>
</evidence>
<evidence type="ECO:0000259" key="11">
    <source>
        <dbReference type="Pfam" id="PF25994"/>
    </source>
</evidence>
<dbReference type="STRING" id="1752398.A8M32_00970"/>
<evidence type="ECO:0000256" key="2">
    <source>
        <dbReference type="ARBA" id="ARBA00009477"/>
    </source>
</evidence>
<keyword evidence="3 9" id="KW-0813">Transport</keyword>
<keyword evidence="10" id="KW-0175">Coiled coil</keyword>
<organism evidence="13 14">
    <name type="scientific">Sinorhizobium alkalisoli</name>
    <dbReference type="NCBI Taxonomy" id="1752398"/>
    <lineage>
        <taxon>Bacteria</taxon>
        <taxon>Pseudomonadati</taxon>
        <taxon>Pseudomonadota</taxon>
        <taxon>Alphaproteobacteria</taxon>
        <taxon>Hyphomicrobiales</taxon>
        <taxon>Rhizobiaceae</taxon>
        <taxon>Sinorhizobium/Ensifer group</taxon>
        <taxon>Sinorhizobium</taxon>
    </lineage>
</organism>
<dbReference type="GO" id="GO:0015031">
    <property type="term" value="P:protein transport"/>
    <property type="evidence" value="ECO:0007669"/>
    <property type="project" value="InterPro"/>
</dbReference>
<evidence type="ECO:0000259" key="12">
    <source>
        <dbReference type="Pfam" id="PF26002"/>
    </source>
</evidence>
<dbReference type="Pfam" id="PF25994">
    <property type="entry name" value="HH_AprE"/>
    <property type="match status" value="1"/>
</dbReference>
<feature type="coiled-coil region" evidence="10">
    <location>
        <begin position="131"/>
        <end position="172"/>
    </location>
</feature>
<evidence type="ECO:0000256" key="5">
    <source>
        <dbReference type="ARBA" id="ARBA00022519"/>
    </source>
</evidence>
<dbReference type="AlphaFoldDB" id="A0A1E3VI32"/>
<keyword evidence="8" id="KW-0472">Membrane</keyword>
<dbReference type="PRINTS" id="PR01490">
    <property type="entry name" value="RTXTOXIND"/>
</dbReference>
<dbReference type="InterPro" id="IPR050739">
    <property type="entry name" value="MFP"/>
</dbReference>
<accession>A0A1E3VI32</accession>
<gene>
    <name evidence="13" type="ORF">A8M32_00970</name>
</gene>
<evidence type="ECO:0000256" key="8">
    <source>
        <dbReference type="ARBA" id="ARBA00023136"/>
    </source>
</evidence>
<evidence type="ECO:0000256" key="7">
    <source>
        <dbReference type="ARBA" id="ARBA00022989"/>
    </source>
</evidence>
<dbReference type="InterPro" id="IPR058781">
    <property type="entry name" value="HH_AprE-like"/>
</dbReference>
<dbReference type="PANTHER" id="PTHR30386">
    <property type="entry name" value="MEMBRANE FUSION SUBUNIT OF EMRAB-TOLC MULTIDRUG EFFLUX PUMP"/>
    <property type="match status" value="1"/>
</dbReference>
<evidence type="ECO:0000256" key="6">
    <source>
        <dbReference type="ARBA" id="ARBA00022692"/>
    </source>
</evidence>
<keyword evidence="6" id="KW-0812">Transmembrane</keyword>
<dbReference type="Proteomes" id="UP000094342">
    <property type="component" value="Unassembled WGS sequence"/>
</dbReference>
<evidence type="ECO:0000313" key="14">
    <source>
        <dbReference type="Proteomes" id="UP000094342"/>
    </source>
</evidence>
<dbReference type="Gene3D" id="2.40.30.170">
    <property type="match status" value="1"/>
</dbReference>
<dbReference type="Pfam" id="PF26002">
    <property type="entry name" value="Beta-barrel_AprE"/>
    <property type="match status" value="1"/>
</dbReference>
<dbReference type="InterPro" id="IPR010129">
    <property type="entry name" value="T1SS_HlyD"/>
</dbReference>
<dbReference type="PANTHER" id="PTHR30386:SF17">
    <property type="entry name" value="ALKALINE PROTEASE SECRETION PROTEIN APRE"/>
    <property type="match status" value="1"/>
</dbReference>
<dbReference type="Gene3D" id="2.40.50.100">
    <property type="match status" value="2"/>
</dbReference>
<comment type="subcellular location">
    <subcellularLocation>
        <location evidence="1 9">Cell inner membrane</location>
        <topology evidence="1 9">Single-pass membrane protein</topology>
    </subcellularLocation>
</comment>
<proteinExistence type="inferred from homology"/>
<evidence type="ECO:0000256" key="10">
    <source>
        <dbReference type="SAM" id="Coils"/>
    </source>
</evidence>
<feature type="domain" description="AprE-like beta-barrel" evidence="12">
    <location>
        <begin position="302"/>
        <end position="391"/>
    </location>
</feature>
<keyword evidence="7" id="KW-1133">Transmembrane helix</keyword>
<keyword evidence="5 9" id="KW-0997">Cell inner membrane</keyword>
<keyword evidence="14" id="KW-1185">Reference proteome</keyword>
<dbReference type="EMBL" id="LYBW01000029">
    <property type="protein sequence ID" value="ODR93233.1"/>
    <property type="molecule type" value="Genomic_DNA"/>
</dbReference>
<evidence type="ECO:0000256" key="4">
    <source>
        <dbReference type="ARBA" id="ARBA00022475"/>
    </source>
</evidence>
<sequence length="414" mass="45241">MVVGFFGVFGGWAALAPLDSAAVAQGVVKVAGERKLVQHLEGGIVSQLKVADGERVRAGQVLIRLDETQAAAHLELIRNRVLSRLALAARLRAERDGKLDVEFEQDLLAPGAPLAARDAVAVQRDVFQARRRALSDEKNILRQRILQGENEINGLEELISAQDQVMESIESEAADLESLSKKGLATRERHLALRRRQGELKGERATNIAAVARAGEAIAEVEQQILNLSTTRLNEAVSELSKVEAELFELEQQQRSAADVLARLDIRAPVDGVVMGMQVHTTGGVVRPGEPLMSIVPMGERLVVEAMVRPEDVDAIAVGQTGHVRISAFARYDMGPLEGVVEVISADRLVEERTGIAYFTATIVVDEQELERLGSRKLLPGMTSEVMIRTGSRTMLGYVSEPLARTFRRAMREN</sequence>
<dbReference type="GO" id="GO:0005886">
    <property type="term" value="C:plasma membrane"/>
    <property type="evidence" value="ECO:0007669"/>
    <property type="project" value="UniProtKB-SubCell"/>
</dbReference>
<protein>
    <recommendedName>
        <fullName evidence="9">Membrane fusion protein (MFP) family protein</fullName>
    </recommendedName>
</protein>
<evidence type="ECO:0000313" key="13">
    <source>
        <dbReference type="EMBL" id="ODR93233.1"/>
    </source>
</evidence>
<dbReference type="NCBIfam" id="TIGR01843">
    <property type="entry name" value="type_I_hlyD"/>
    <property type="match status" value="1"/>
</dbReference>
<evidence type="ECO:0000256" key="1">
    <source>
        <dbReference type="ARBA" id="ARBA00004377"/>
    </source>
</evidence>
<reference evidence="14" key="1">
    <citation type="submission" date="2016-05" db="EMBL/GenBank/DDBJ databases">
        <authorList>
            <person name="Li Y."/>
        </authorList>
    </citation>
    <scope>NUCLEOTIDE SEQUENCE [LARGE SCALE GENOMIC DNA]</scope>
    <source>
        <strain evidence="14">YIC4027</strain>
    </source>
</reference>
<name>A0A1E3VI32_9HYPH</name>